<name>A0A1I2AU26_9BACT</name>
<gene>
    <name evidence="2" type="ORF">SAMN02745121_04368</name>
</gene>
<dbReference type="Proteomes" id="UP000199400">
    <property type="component" value="Unassembled WGS sequence"/>
</dbReference>
<keyword evidence="3" id="KW-1185">Reference proteome</keyword>
<dbReference type="EMBL" id="FOMX01000014">
    <property type="protein sequence ID" value="SFE47239.1"/>
    <property type="molecule type" value="Genomic_DNA"/>
</dbReference>
<feature type="chain" id="PRO_5011504044" evidence="1">
    <location>
        <begin position="25"/>
        <end position="262"/>
    </location>
</feature>
<evidence type="ECO:0000313" key="3">
    <source>
        <dbReference type="Proteomes" id="UP000199400"/>
    </source>
</evidence>
<evidence type="ECO:0000313" key="2">
    <source>
        <dbReference type="EMBL" id="SFE47239.1"/>
    </source>
</evidence>
<keyword evidence="1" id="KW-0732">Signal</keyword>
<reference evidence="3" key="1">
    <citation type="submission" date="2016-10" db="EMBL/GenBank/DDBJ databases">
        <authorList>
            <person name="Varghese N."/>
            <person name="Submissions S."/>
        </authorList>
    </citation>
    <scope>NUCLEOTIDE SEQUENCE [LARGE SCALE GENOMIC DNA]</scope>
    <source>
        <strain evidence="3">ATCC 25963</strain>
    </source>
</reference>
<organism evidence="2 3">
    <name type="scientific">Nannocystis exedens</name>
    <dbReference type="NCBI Taxonomy" id="54"/>
    <lineage>
        <taxon>Bacteria</taxon>
        <taxon>Pseudomonadati</taxon>
        <taxon>Myxococcota</taxon>
        <taxon>Polyangia</taxon>
        <taxon>Nannocystales</taxon>
        <taxon>Nannocystaceae</taxon>
        <taxon>Nannocystis</taxon>
    </lineage>
</organism>
<evidence type="ECO:0000256" key="1">
    <source>
        <dbReference type="SAM" id="SignalP"/>
    </source>
</evidence>
<sequence length="262" mass="28128">MNVHTLILPAFAVLAASMAGCDPAAPESAERTEWLQPLADEDDDFVEADNPVIAAIDSDAPGKIEFLDESEITGEPTIGVVAIGPEGRRALALFDAADASPLEVFLALSPTGAAPRALVEDHARLAADGRVPTAPRELQLWREIDDSSEMCQLPTEFEDFWDDWSSGFGSTNQTTSGYFNGVTIESGSSKQRALIACLISGTAATTMRLRMQIAAGVWGSPFYTLSNIQNNFGLAYRSTSTADAKYREEVVGGNYYHLGASW</sequence>
<proteinExistence type="predicted"/>
<feature type="signal peptide" evidence="1">
    <location>
        <begin position="1"/>
        <end position="24"/>
    </location>
</feature>
<accession>A0A1I2AU26</accession>
<dbReference type="AlphaFoldDB" id="A0A1I2AU26"/>
<protein>
    <submittedName>
        <fullName evidence="2">Uncharacterized protein</fullName>
    </submittedName>
</protein>